<organism evidence="8 9">
    <name type="scientific">Luteimonas galliterrae</name>
    <dbReference type="NCBI Taxonomy" id="2940486"/>
    <lineage>
        <taxon>Bacteria</taxon>
        <taxon>Pseudomonadati</taxon>
        <taxon>Pseudomonadota</taxon>
        <taxon>Gammaproteobacteria</taxon>
        <taxon>Lysobacterales</taxon>
        <taxon>Lysobacteraceae</taxon>
        <taxon>Luteimonas</taxon>
    </lineage>
</organism>
<evidence type="ECO:0000256" key="6">
    <source>
        <dbReference type="SAM" id="Phobius"/>
    </source>
</evidence>
<dbReference type="PANTHER" id="PTHR37422:SF13">
    <property type="entry name" value="LIPOPOLYSACCHARIDE BIOSYNTHESIS PROTEIN PA4999-RELATED"/>
    <property type="match status" value="1"/>
</dbReference>
<proteinExistence type="predicted"/>
<evidence type="ECO:0000313" key="9">
    <source>
        <dbReference type="Proteomes" id="UP001431217"/>
    </source>
</evidence>
<evidence type="ECO:0000256" key="1">
    <source>
        <dbReference type="ARBA" id="ARBA00004141"/>
    </source>
</evidence>
<accession>A0ABT0MFB1</accession>
<dbReference type="InterPro" id="IPR007016">
    <property type="entry name" value="O-antigen_ligase-rel_domated"/>
</dbReference>
<feature type="transmembrane region" description="Helical" evidence="6">
    <location>
        <begin position="392"/>
        <end position="415"/>
    </location>
</feature>
<feature type="transmembrane region" description="Helical" evidence="6">
    <location>
        <begin position="74"/>
        <end position="94"/>
    </location>
</feature>
<gene>
    <name evidence="8" type="ORF">M2650_02655</name>
</gene>
<dbReference type="RefSeq" id="WP_249470775.1">
    <property type="nucleotide sequence ID" value="NZ_JAMBEP010000001.1"/>
</dbReference>
<feature type="domain" description="O-antigen ligase-related" evidence="7">
    <location>
        <begin position="209"/>
        <end position="407"/>
    </location>
</feature>
<comment type="caution">
    <text evidence="8">The sequence shown here is derived from an EMBL/GenBank/DDBJ whole genome shotgun (WGS) entry which is preliminary data.</text>
</comment>
<evidence type="ECO:0000313" key="8">
    <source>
        <dbReference type="EMBL" id="MCL1633547.1"/>
    </source>
</evidence>
<evidence type="ECO:0000256" key="2">
    <source>
        <dbReference type="ARBA" id="ARBA00022692"/>
    </source>
</evidence>
<keyword evidence="9" id="KW-1185">Reference proteome</keyword>
<keyword evidence="4 6" id="KW-0472">Membrane</keyword>
<feature type="transmembrane region" description="Helical" evidence="6">
    <location>
        <begin position="201"/>
        <end position="218"/>
    </location>
</feature>
<feature type="transmembrane region" description="Helical" evidence="6">
    <location>
        <begin position="169"/>
        <end position="189"/>
    </location>
</feature>
<feature type="transmembrane region" description="Helical" evidence="6">
    <location>
        <begin position="458"/>
        <end position="476"/>
    </location>
</feature>
<dbReference type="PANTHER" id="PTHR37422">
    <property type="entry name" value="TEICHURONIC ACID BIOSYNTHESIS PROTEIN TUAE"/>
    <property type="match status" value="1"/>
</dbReference>
<sequence length="485" mass="52706">MTTVSVPLQDDSVHFRLKSLALVALCFHALFAMTDFGGQLKPEYGAFVATLLILFAGPCPWRELARLPATWLQGFFILFVIAHAAYATSVFPAIGYSRQLSAASEFVRLGVFSCVIGWWLSLMPRAIPLLFALMIAGLLTAVLAYMPWADLPQIWDGRLRPKLGMPENLAGQLAALGGWLALCLLLKSWNVHGRFRRRRGLMAVFLVAYVGSFCALLFSQSRGAWLAFAATVPVIVLSVWYTGKRERGGAVPWLPLVGVAAISLLLLLGARDIVAQRFAGAEQLLPQVSDADEQGAAAAARISRAVPASQRHESHVGQSARAGATHDPAAKASRAASVNNKAISVRMSLYEFGMARWRERPLLGWGLRSTSALIAGSGLRLDGQRHAHLHSAYIDALVGMGAVGVCLLGLFLALLMRELAMAWRRGAVSNAMFWMVAGCIGIVLIANGFDSLLWRYDYSRAPLEIIFGCCVAYGLIRRRQADAAR</sequence>
<dbReference type="Proteomes" id="UP001431217">
    <property type="component" value="Unassembled WGS sequence"/>
</dbReference>
<keyword evidence="8" id="KW-0436">Ligase</keyword>
<keyword evidence="3 6" id="KW-1133">Transmembrane helix</keyword>
<comment type="subcellular location">
    <subcellularLocation>
        <location evidence="1">Membrane</location>
        <topology evidence="1">Multi-pass membrane protein</topology>
    </subcellularLocation>
</comment>
<feature type="region of interest" description="Disordered" evidence="5">
    <location>
        <begin position="306"/>
        <end position="335"/>
    </location>
</feature>
<protein>
    <submittedName>
        <fullName evidence="8">O-antigen ligase family protein</fullName>
    </submittedName>
</protein>
<feature type="transmembrane region" description="Helical" evidence="6">
    <location>
        <begin position="44"/>
        <end position="62"/>
    </location>
</feature>
<name>A0ABT0MFB1_9GAMM</name>
<dbReference type="EMBL" id="JAMBEP010000001">
    <property type="protein sequence ID" value="MCL1633547.1"/>
    <property type="molecule type" value="Genomic_DNA"/>
</dbReference>
<evidence type="ECO:0000256" key="5">
    <source>
        <dbReference type="SAM" id="MobiDB-lite"/>
    </source>
</evidence>
<evidence type="ECO:0000259" key="7">
    <source>
        <dbReference type="Pfam" id="PF04932"/>
    </source>
</evidence>
<evidence type="ECO:0000256" key="3">
    <source>
        <dbReference type="ARBA" id="ARBA00022989"/>
    </source>
</evidence>
<dbReference type="InterPro" id="IPR051533">
    <property type="entry name" value="WaaL-like"/>
</dbReference>
<evidence type="ECO:0000256" key="4">
    <source>
        <dbReference type="ARBA" id="ARBA00023136"/>
    </source>
</evidence>
<keyword evidence="2 6" id="KW-0812">Transmembrane</keyword>
<dbReference type="Pfam" id="PF04932">
    <property type="entry name" value="Wzy_C"/>
    <property type="match status" value="1"/>
</dbReference>
<feature type="transmembrane region" description="Helical" evidence="6">
    <location>
        <begin position="224"/>
        <end position="243"/>
    </location>
</feature>
<dbReference type="GO" id="GO:0016874">
    <property type="term" value="F:ligase activity"/>
    <property type="evidence" value="ECO:0007669"/>
    <property type="project" value="UniProtKB-KW"/>
</dbReference>
<feature type="transmembrane region" description="Helical" evidence="6">
    <location>
        <begin position="20"/>
        <end position="38"/>
    </location>
</feature>
<feature type="transmembrane region" description="Helical" evidence="6">
    <location>
        <begin position="106"/>
        <end position="122"/>
    </location>
</feature>
<feature type="transmembrane region" description="Helical" evidence="6">
    <location>
        <begin position="427"/>
        <end position="446"/>
    </location>
</feature>
<reference evidence="8 9" key="1">
    <citation type="submission" date="2022-05" db="EMBL/GenBank/DDBJ databases">
        <title>Luteimonas sp. SX5, whole genome shotgun sequencing project.</title>
        <authorList>
            <person name="Zhao G."/>
            <person name="Shen L."/>
        </authorList>
    </citation>
    <scope>NUCLEOTIDE SEQUENCE [LARGE SCALE GENOMIC DNA]</scope>
    <source>
        <strain evidence="8 9">SX5</strain>
    </source>
</reference>
<feature type="transmembrane region" description="Helical" evidence="6">
    <location>
        <begin position="250"/>
        <end position="270"/>
    </location>
</feature>
<feature type="transmembrane region" description="Helical" evidence="6">
    <location>
        <begin position="129"/>
        <end position="149"/>
    </location>
</feature>